<organism evidence="1 2">
    <name type="scientific">Panaeolus cyanescens</name>
    <dbReference type="NCBI Taxonomy" id="181874"/>
    <lineage>
        <taxon>Eukaryota</taxon>
        <taxon>Fungi</taxon>
        <taxon>Dikarya</taxon>
        <taxon>Basidiomycota</taxon>
        <taxon>Agaricomycotina</taxon>
        <taxon>Agaricomycetes</taxon>
        <taxon>Agaricomycetidae</taxon>
        <taxon>Agaricales</taxon>
        <taxon>Agaricineae</taxon>
        <taxon>Galeropsidaceae</taxon>
        <taxon>Panaeolus</taxon>
    </lineage>
</organism>
<dbReference type="Proteomes" id="UP000284842">
    <property type="component" value="Unassembled WGS sequence"/>
</dbReference>
<gene>
    <name evidence="1" type="ORF">CVT24_006414</name>
</gene>
<proteinExistence type="predicted"/>
<dbReference type="EMBL" id="NHTK01004741">
    <property type="protein sequence ID" value="PPQ85225.1"/>
    <property type="molecule type" value="Genomic_DNA"/>
</dbReference>
<sequence>MRDSEPNEPIFPPELERKIFEMVYDGNDPVNRSSDNHINLVAKRVYIWIRPLMYRIINQHSASHPNFSRIPAFLDADDICQFVHHLAISNAPKTEADVNAFISQCPNLVNLACWGDLIITEAPLWDYISGLKKLRRLSDREITGDVRQVYSNDCRIAIVHYSLSDSDDWFRGARGERDVWWHAETLVTARKNNYLQSDDILKHPLTKDVVWPELLTEEGKR</sequence>
<evidence type="ECO:0000313" key="1">
    <source>
        <dbReference type="EMBL" id="PPQ85225.1"/>
    </source>
</evidence>
<evidence type="ECO:0000313" key="2">
    <source>
        <dbReference type="Proteomes" id="UP000284842"/>
    </source>
</evidence>
<accession>A0A409X3A2</accession>
<protein>
    <submittedName>
        <fullName evidence="1">Uncharacterized protein</fullName>
    </submittedName>
</protein>
<dbReference type="OrthoDB" id="3145912at2759"/>
<dbReference type="InParanoid" id="A0A409X3A2"/>
<keyword evidence="2" id="KW-1185">Reference proteome</keyword>
<dbReference type="AlphaFoldDB" id="A0A409X3A2"/>
<reference evidence="1 2" key="1">
    <citation type="journal article" date="2018" name="Evol. Lett.">
        <title>Horizontal gene cluster transfer increased hallucinogenic mushroom diversity.</title>
        <authorList>
            <person name="Reynolds H.T."/>
            <person name="Vijayakumar V."/>
            <person name="Gluck-Thaler E."/>
            <person name="Korotkin H.B."/>
            <person name="Matheny P.B."/>
            <person name="Slot J.C."/>
        </authorList>
    </citation>
    <scope>NUCLEOTIDE SEQUENCE [LARGE SCALE GENOMIC DNA]</scope>
    <source>
        <strain evidence="1 2">2629</strain>
    </source>
</reference>
<name>A0A409X3A2_9AGAR</name>
<comment type="caution">
    <text evidence="1">The sequence shown here is derived from an EMBL/GenBank/DDBJ whole genome shotgun (WGS) entry which is preliminary data.</text>
</comment>